<dbReference type="Pfam" id="PF05593">
    <property type="entry name" value="RHS_repeat"/>
    <property type="match status" value="3"/>
</dbReference>
<evidence type="ECO:0000313" key="2">
    <source>
        <dbReference type="EMBL" id="MDE1466093.1"/>
    </source>
</evidence>
<feature type="domain" description="Insecticide toxin TcdB middle/N-terminal" evidence="1">
    <location>
        <begin position="10"/>
        <end position="109"/>
    </location>
</feature>
<dbReference type="InterPro" id="IPR022045">
    <property type="entry name" value="TcdB_toxin_mid/N"/>
</dbReference>
<comment type="caution">
    <text evidence="2">The sequence shown here is derived from an EMBL/GenBank/DDBJ whole genome shotgun (WGS) entry which is preliminary data.</text>
</comment>
<name>A0ABT5UL32_9GAMM</name>
<gene>
    <name evidence="2" type="ORF">ORQ98_29495</name>
</gene>
<dbReference type="InterPro" id="IPR006530">
    <property type="entry name" value="YD"/>
</dbReference>
<protein>
    <recommendedName>
        <fullName evidence="1">Insecticide toxin TcdB middle/N-terminal domain-containing protein</fullName>
    </recommendedName>
</protein>
<proteinExistence type="predicted"/>
<keyword evidence="3" id="KW-1185">Reference proteome</keyword>
<reference evidence="2 3" key="1">
    <citation type="submission" date="2022-11" db="EMBL/GenBank/DDBJ databases">
        <title>Spartinivicinus poritis sp. nov., isolated from scleractinian coral Porites lutea.</title>
        <authorList>
            <person name="Zhang G."/>
            <person name="Cai L."/>
            <person name="Wei Q."/>
        </authorList>
    </citation>
    <scope>NUCLEOTIDE SEQUENCE [LARGE SCALE GENOMIC DNA]</scope>
    <source>
        <strain evidence="2 3">A2-2</strain>
    </source>
</reference>
<dbReference type="Gene3D" id="2.180.10.10">
    <property type="entry name" value="RHS repeat-associated core"/>
    <property type="match status" value="2"/>
</dbReference>
<accession>A0ABT5UL32</accession>
<dbReference type="EMBL" id="JAPMOU010000145">
    <property type="protein sequence ID" value="MDE1466093.1"/>
    <property type="molecule type" value="Genomic_DNA"/>
</dbReference>
<dbReference type="InterPro" id="IPR050708">
    <property type="entry name" value="T6SS_VgrG/RHS"/>
</dbReference>
<evidence type="ECO:0000313" key="3">
    <source>
        <dbReference type="Proteomes" id="UP001528823"/>
    </source>
</evidence>
<dbReference type="Proteomes" id="UP001528823">
    <property type="component" value="Unassembled WGS sequence"/>
</dbReference>
<dbReference type="PANTHER" id="PTHR32305:SF15">
    <property type="entry name" value="PROTEIN RHSA-RELATED"/>
    <property type="match status" value="1"/>
</dbReference>
<organism evidence="2 3">
    <name type="scientific">Spartinivicinus poritis</name>
    <dbReference type="NCBI Taxonomy" id="2994640"/>
    <lineage>
        <taxon>Bacteria</taxon>
        <taxon>Pseudomonadati</taxon>
        <taxon>Pseudomonadota</taxon>
        <taxon>Gammaproteobacteria</taxon>
        <taxon>Oceanospirillales</taxon>
        <taxon>Zooshikellaceae</taxon>
        <taxon>Spartinivicinus</taxon>
    </lineage>
</organism>
<dbReference type="Pfam" id="PF12256">
    <property type="entry name" value="TcdB_toxin_midN"/>
    <property type="match status" value="1"/>
</dbReference>
<evidence type="ECO:0000259" key="1">
    <source>
        <dbReference type="Pfam" id="PF12256"/>
    </source>
</evidence>
<dbReference type="PANTHER" id="PTHR32305">
    <property type="match status" value="1"/>
</dbReference>
<dbReference type="RefSeq" id="WP_274692388.1">
    <property type="nucleotide sequence ID" value="NZ_JAPMOU010000145.1"/>
</dbReference>
<dbReference type="InterPro" id="IPR031325">
    <property type="entry name" value="RHS_repeat"/>
</dbReference>
<sequence length="610" mass="67906">MKGLVSYNQTKKVLVKQITNGLGHVTQLTYKPLTDKATFTKSTGSEYPLKDTQPATYVVTQVKKANGIKGFTTTNYAYEGLKFHQKGLGSLGFAKVTSTQVETGIQTINEYAQEVDSRKLGLLSRSQTLSKDGVILKDIKQDWQVTKLDDGGITRYQTLLASSTTIQKSLQDARLSETNQQLTYDAFGNVTESTTTTEDKYGSYQQTVNTTYSNDESQWLLGLATRTEATRRAPNTTSQTRTHAFSFDGTTGALLQQTVEPDNGDLILTTHYSYDSFGNPTEVTQTGAGIEATTTQFTYTADGRFLKTTTNALGHIASQTVDPFWGVTLSSTDANGKVTSYQYDSFGRLEKEVRHDGTETTVTRGWFTGDSPATAKYWVQTQSSGSSPSKAYFDNLGRSVRTESIALTGKITWTDTEYDALGQIKRQSFPYFSTDTERRWTTYQYDELLRPVQVTRPDDSVSTTAYNGLTTVVTNALSQTKTTHQNALGQVVSVVDALSSTLQYQYDAFGNLTQTTDPAGNITTIAYDIRGRKVAMNDPDKGNWAYGYDALDRLTRQQDAKGQVTTLHYDKLDRLIKRIDNAQQDKPDWKVSLWEYDKTYNSIPKFLMLD</sequence>
<dbReference type="NCBIfam" id="TIGR01643">
    <property type="entry name" value="YD_repeat_2x"/>
    <property type="match status" value="5"/>
</dbReference>